<comment type="subcellular location">
    <subcellularLocation>
        <location evidence="1">Membrane</location>
        <topology evidence="1">Multi-pass membrane protein</topology>
    </subcellularLocation>
</comment>
<proteinExistence type="predicted"/>
<dbReference type="AlphaFoldDB" id="A0A8J9WSQ0"/>
<keyword evidence="2 5" id="KW-0812">Transmembrane</keyword>
<evidence type="ECO:0000256" key="1">
    <source>
        <dbReference type="ARBA" id="ARBA00004141"/>
    </source>
</evidence>
<organism evidence="6">
    <name type="scientific">Pyropia dentata</name>
    <name type="common">Red alga</name>
    <name type="synonym">Neoporphyra dentata</name>
    <dbReference type="NCBI Taxonomy" id="76160"/>
    <lineage>
        <taxon>Eukaryota</taxon>
        <taxon>Rhodophyta</taxon>
        <taxon>Bangiophyceae</taxon>
        <taxon>Bangiales</taxon>
        <taxon>Bangiaceae</taxon>
        <taxon>Pyropia</taxon>
    </lineage>
</organism>
<dbReference type="InterPro" id="IPR002033">
    <property type="entry name" value="TatC"/>
</dbReference>
<dbReference type="EMBL" id="LC650807">
    <property type="protein sequence ID" value="BDB33250.1"/>
    <property type="molecule type" value="Genomic_DNA"/>
</dbReference>
<feature type="transmembrane region" description="Helical" evidence="5">
    <location>
        <begin position="197"/>
        <end position="213"/>
    </location>
</feature>
<feature type="transmembrane region" description="Helical" evidence="5">
    <location>
        <begin position="16"/>
        <end position="41"/>
    </location>
</feature>
<feature type="transmembrane region" description="Helical" evidence="5">
    <location>
        <begin position="104"/>
        <end position="128"/>
    </location>
</feature>
<evidence type="ECO:0000313" key="6">
    <source>
        <dbReference type="EMBL" id="BDB33250.1"/>
    </source>
</evidence>
<sequence>MQIPLHLYLLEIKIRLWYFFFSCFSCFVIILNYHEAILFFYTYSFSFINKGKFITTHIAELFATYMYISFNVIAFANFPYAYYHCNQFLGSSWYKSQIWFFKNIQIHSSLSFFVSLFACYFIVLPYAYMFLDTWTITIIHAYQIQLEARIETYTWWTLQTSCLLSNSIYLFFTRIIYFFLMDNMINLHIFYRKNKKYTLFLICLATSICLPPETVIQILFIFIVVLLSEIFFLVTCLFFAKNNV</sequence>
<feature type="transmembrane region" description="Helical" evidence="5">
    <location>
        <begin position="61"/>
        <end position="83"/>
    </location>
</feature>
<evidence type="ECO:0000256" key="5">
    <source>
        <dbReference type="SAM" id="Phobius"/>
    </source>
</evidence>
<protein>
    <submittedName>
        <fullName evidence="6">SecY-independent transporter protein</fullName>
    </submittedName>
</protein>
<keyword evidence="4 5" id="KW-0472">Membrane</keyword>
<gene>
    <name evidence="6" type="primary">ymf16</name>
</gene>
<reference evidence="6" key="1">
    <citation type="submission" date="2021-09" db="EMBL/GenBank/DDBJ databases">
        <title>The complete mitochondria genome sequence of economic plant in KOREA, Pyropia dentata.</title>
        <authorList>
            <person name="Kim Y.U."/>
        </authorList>
    </citation>
    <scope>NUCLEOTIDE SEQUENCE</scope>
    <source>
        <strain evidence="6">Haenam</strain>
    </source>
</reference>
<dbReference type="Pfam" id="PF00902">
    <property type="entry name" value="TatC"/>
    <property type="match status" value="1"/>
</dbReference>
<dbReference type="GO" id="GO:0016020">
    <property type="term" value="C:membrane"/>
    <property type="evidence" value="ECO:0007669"/>
    <property type="project" value="UniProtKB-SubCell"/>
</dbReference>
<geneLocation type="mitochondrion" evidence="6"/>
<name>A0A8J9WSQ0_PYRDN</name>
<keyword evidence="6" id="KW-0496">Mitochondrion</keyword>
<evidence type="ECO:0000256" key="3">
    <source>
        <dbReference type="ARBA" id="ARBA00022989"/>
    </source>
</evidence>
<keyword evidence="3 5" id="KW-1133">Transmembrane helix</keyword>
<feature type="transmembrane region" description="Helical" evidence="5">
    <location>
        <begin position="219"/>
        <end position="240"/>
    </location>
</feature>
<feature type="transmembrane region" description="Helical" evidence="5">
    <location>
        <begin position="168"/>
        <end position="185"/>
    </location>
</feature>
<evidence type="ECO:0000256" key="2">
    <source>
        <dbReference type="ARBA" id="ARBA00022692"/>
    </source>
</evidence>
<accession>A0A8J9WSQ0</accession>
<evidence type="ECO:0000256" key="4">
    <source>
        <dbReference type="ARBA" id="ARBA00023136"/>
    </source>
</evidence>